<dbReference type="EMBL" id="MU004232">
    <property type="protein sequence ID" value="KAF2672282.1"/>
    <property type="molecule type" value="Genomic_DNA"/>
</dbReference>
<feature type="region of interest" description="Disordered" evidence="1">
    <location>
        <begin position="1"/>
        <end position="114"/>
    </location>
</feature>
<organism evidence="2 3">
    <name type="scientific">Microthyrium microscopicum</name>
    <dbReference type="NCBI Taxonomy" id="703497"/>
    <lineage>
        <taxon>Eukaryota</taxon>
        <taxon>Fungi</taxon>
        <taxon>Dikarya</taxon>
        <taxon>Ascomycota</taxon>
        <taxon>Pezizomycotina</taxon>
        <taxon>Dothideomycetes</taxon>
        <taxon>Dothideomycetes incertae sedis</taxon>
        <taxon>Microthyriales</taxon>
        <taxon>Microthyriaceae</taxon>
        <taxon>Microthyrium</taxon>
    </lineage>
</organism>
<reference evidence="2" key="1">
    <citation type="journal article" date="2020" name="Stud. Mycol.">
        <title>101 Dothideomycetes genomes: a test case for predicting lifestyles and emergence of pathogens.</title>
        <authorList>
            <person name="Haridas S."/>
            <person name="Albert R."/>
            <person name="Binder M."/>
            <person name="Bloem J."/>
            <person name="Labutti K."/>
            <person name="Salamov A."/>
            <person name="Andreopoulos B."/>
            <person name="Baker S."/>
            <person name="Barry K."/>
            <person name="Bills G."/>
            <person name="Bluhm B."/>
            <person name="Cannon C."/>
            <person name="Castanera R."/>
            <person name="Culley D."/>
            <person name="Daum C."/>
            <person name="Ezra D."/>
            <person name="Gonzalez J."/>
            <person name="Henrissat B."/>
            <person name="Kuo A."/>
            <person name="Liang C."/>
            <person name="Lipzen A."/>
            <person name="Lutzoni F."/>
            <person name="Magnuson J."/>
            <person name="Mondo S."/>
            <person name="Nolan M."/>
            <person name="Ohm R."/>
            <person name="Pangilinan J."/>
            <person name="Park H.-J."/>
            <person name="Ramirez L."/>
            <person name="Alfaro M."/>
            <person name="Sun H."/>
            <person name="Tritt A."/>
            <person name="Yoshinaga Y."/>
            <person name="Zwiers L.-H."/>
            <person name="Turgeon B."/>
            <person name="Goodwin S."/>
            <person name="Spatafora J."/>
            <person name="Crous P."/>
            <person name="Grigoriev I."/>
        </authorList>
    </citation>
    <scope>NUCLEOTIDE SEQUENCE</scope>
    <source>
        <strain evidence="2">CBS 115976</strain>
    </source>
</reference>
<proteinExistence type="predicted"/>
<protein>
    <recommendedName>
        <fullName evidence="4">Nuclear RNA binding protein</fullName>
    </recommendedName>
</protein>
<feature type="region of interest" description="Disordered" evidence="1">
    <location>
        <begin position="534"/>
        <end position="584"/>
    </location>
</feature>
<feature type="compositionally biased region" description="Basic residues" evidence="1">
    <location>
        <begin position="556"/>
        <end position="570"/>
    </location>
</feature>
<feature type="region of interest" description="Disordered" evidence="1">
    <location>
        <begin position="401"/>
        <end position="437"/>
    </location>
</feature>
<dbReference type="AlphaFoldDB" id="A0A6A6UJ87"/>
<sequence length="736" mass="81802">MDRKENEKPLPREAAHSPMNRLNKPLPMVLDEDLDRTPRAINNARDVNFSHTKRHKRYESVSENGQRTPSAKGPNETSEGRASRFREETMRDRPSEKPPSMFMRFLPGAHRPNPSVDKVDNLMERYHEDQTQRPPLMHTSRTASRATQFTGLTHHANTSISSDATMAFSEQSASTTRSRKSGFFQMVNPVNLWQKIATGKNDSKVTLPEYDDDELVQRQIKAEQAYATLKKNGKLGSLGSRHPSMGSKVFSKGYNHPEPEVPNQRDSGIDMTEDLRPSMEDPMDYEPAPAPTLGRRVSAVPGNINSKKKFHLRTPSLIDLKRIASESNLIRSPSKHLLIPETKPLPATPGSATREDRPFTSAGQDNLLRSSKSKKDLARQAKLSKKVGDLEAKLQRTRSKLNEIAAAERPATAYEPEQRPKTRGHLRPRGFEPMPTLPSESLLMTEAELNESIAASAASQPMPDLSKSPFRDLAALQPEMPSARTILAPEPATPGSRAAPPPSPVTEVKGPVISAFEFSSTDNSPEGAIRKVLKKHKKLVRSSSKPEMGENSVKKSPSKKSSPRRVRPKANPHLSPGKLRASASSPVLGPLEVIPNEMVSNSRSSLDTVLEENLLARSFEMAKSKSPFQSSIPTPTKDRNRLHRHTRSMSPVKNDLPTASRGKENTPTRSHRRARSTSPPPSINFSRPNLRQDSSPLVVRPDRVDVPHLPSRAVNGTNTPRLAPNREAWEWPEDVF</sequence>
<evidence type="ECO:0000313" key="3">
    <source>
        <dbReference type="Proteomes" id="UP000799302"/>
    </source>
</evidence>
<feature type="compositionally biased region" description="Basic and acidic residues" evidence="1">
    <location>
        <begin position="78"/>
        <end position="96"/>
    </location>
</feature>
<dbReference type="OrthoDB" id="5226996at2759"/>
<feature type="compositionally biased region" description="Polar residues" evidence="1">
    <location>
        <begin position="361"/>
        <end position="370"/>
    </location>
</feature>
<evidence type="ECO:0000256" key="1">
    <source>
        <dbReference type="SAM" id="MobiDB-lite"/>
    </source>
</evidence>
<feature type="compositionally biased region" description="Basic and acidic residues" evidence="1">
    <location>
        <begin position="1"/>
        <end position="15"/>
    </location>
</feature>
<feature type="region of interest" description="Disordered" evidence="1">
    <location>
        <begin position="334"/>
        <end position="383"/>
    </location>
</feature>
<gene>
    <name evidence="2" type="ORF">BT63DRAFT_192936</name>
</gene>
<evidence type="ECO:0000313" key="2">
    <source>
        <dbReference type="EMBL" id="KAF2672282.1"/>
    </source>
</evidence>
<feature type="region of interest" description="Disordered" evidence="1">
    <location>
        <begin position="486"/>
        <end position="508"/>
    </location>
</feature>
<dbReference type="Proteomes" id="UP000799302">
    <property type="component" value="Unassembled WGS sequence"/>
</dbReference>
<keyword evidence="3" id="KW-1185">Reference proteome</keyword>
<feature type="compositionally biased region" description="Polar residues" evidence="1">
    <location>
        <begin position="683"/>
        <end position="695"/>
    </location>
</feature>
<feature type="region of interest" description="Disordered" evidence="1">
    <location>
        <begin position="623"/>
        <end position="723"/>
    </location>
</feature>
<evidence type="ECO:0008006" key="4">
    <source>
        <dbReference type="Google" id="ProtNLM"/>
    </source>
</evidence>
<name>A0A6A6UJ87_9PEZI</name>
<accession>A0A6A6UJ87</accession>